<proteinExistence type="predicted"/>
<keyword evidence="2" id="KW-0479">Metal-binding</keyword>
<dbReference type="InterPro" id="IPR002888">
    <property type="entry name" value="2Fe-2S-bd"/>
</dbReference>
<evidence type="ECO:0000259" key="6">
    <source>
        <dbReference type="PROSITE" id="PS51085"/>
    </source>
</evidence>
<protein>
    <submittedName>
        <fullName evidence="7">(2Fe-2S)-binding protein</fullName>
    </submittedName>
</protein>
<dbReference type="PROSITE" id="PS51085">
    <property type="entry name" value="2FE2S_FER_2"/>
    <property type="match status" value="1"/>
</dbReference>
<dbReference type="InterPro" id="IPR006058">
    <property type="entry name" value="2Fe2S_fd_BS"/>
</dbReference>
<name>A0ABW3M4Z6_9PSEU</name>
<dbReference type="Gene3D" id="3.10.20.30">
    <property type="match status" value="1"/>
</dbReference>
<keyword evidence="3" id="KW-0560">Oxidoreductase</keyword>
<dbReference type="PANTHER" id="PTHR44379">
    <property type="entry name" value="OXIDOREDUCTASE WITH IRON-SULFUR SUBUNIT"/>
    <property type="match status" value="1"/>
</dbReference>
<dbReference type="InterPro" id="IPR036884">
    <property type="entry name" value="2Fe-2S-bd_dom_sf"/>
</dbReference>
<dbReference type="InterPro" id="IPR012675">
    <property type="entry name" value="Beta-grasp_dom_sf"/>
</dbReference>
<dbReference type="Pfam" id="PF01799">
    <property type="entry name" value="Fer2_2"/>
    <property type="match status" value="1"/>
</dbReference>
<dbReference type="CDD" id="cd00207">
    <property type="entry name" value="fer2"/>
    <property type="match status" value="1"/>
</dbReference>
<keyword evidence="1" id="KW-0001">2Fe-2S</keyword>
<evidence type="ECO:0000313" key="8">
    <source>
        <dbReference type="Proteomes" id="UP001597045"/>
    </source>
</evidence>
<dbReference type="Pfam" id="PF00111">
    <property type="entry name" value="Fer2"/>
    <property type="match status" value="1"/>
</dbReference>
<dbReference type="SUPFAM" id="SSF47741">
    <property type="entry name" value="CO dehydrogenase ISP C-domain like"/>
    <property type="match status" value="1"/>
</dbReference>
<dbReference type="PANTHER" id="PTHR44379:SF5">
    <property type="entry name" value="OXIDOREDUCTASE WITH IRON-SULFUR SUBUNIT"/>
    <property type="match status" value="1"/>
</dbReference>
<sequence length="155" mass="16493">MRTKLTVNGEPVEVEAEPRVLLADLLRDQLGLTGTKVACDTAQCGSCVVRMNALSVKSCAILAAQAEGADVTTIEGVTATGELEALSNALREVHGTQCGFCTPGVAMSLLELLKHNPRPTEQEIRTWLTGTICRCTGYHSIVRAVQQVTGQEVAK</sequence>
<dbReference type="InterPro" id="IPR036010">
    <property type="entry name" value="2Fe-2S_ferredoxin-like_sf"/>
</dbReference>
<dbReference type="Gene3D" id="1.10.150.120">
    <property type="entry name" value="[2Fe-2S]-binding domain"/>
    <property type="match status" value="1"/>
</dbReference>
<comment type="caution">
    <text evidence="7">The sequence shown here is derived from an EMBL/GenBank/DDBJ whole genome shotgun (WGS) entry which is preliminary data.</text>
</comment>
<evidence type="ECO:0000256" key="2">
    <source>
        <dbReference type="ARBA" id="ARBA00022723"/>
    </source>
</evidence>
<dbReference type="InterPro" id="IPR001041">
    <property type="entry name" value="2Fe-2S_ferredoxin-type"/>
</dbReference>
<dbReference type="Proteomes" id="UP001597045">
    <property type="component" value="Unassembled WGS sequence"/>
</dbReference>
<dbReference type="PROSITE" id="PS00197">
    <property type="entry name" value="2FE2S_FER_1"/>
    <property type="match status" value="1"/>
</dbReference>
<keyword evidence="4" id="KW-0408">Iron</keyword>
<keyword evidence="8" id="KW-1185">Reference proteome</keyword>
<feature type="domain" description="2Fe-2S ferredoxin-type" evidence="6">
    <location>
        <begin position="1"/>
        <end position="77"/>
    </location>
</feature>
<dbReference type="SUPFAM" id="SSF54292">
    <property type="entry name" value="2Fe-2S ferredoxin-like"/>
    <property type="match status" value="1"/>
</dbReference>
<evidence type="ECO:0000256" key="5">
    <source>
        <dbReference type="ARBA" id="ARBA00023014"/>
    </source>
</evidence>
<organism evidence="7 8">
    <name type="scientific">Kibdelosporangium lantanae</name>
    <dbReference type="NCBI Taxonomy" id="1497396"/>
    <lineage>
        <taxon>Bacteria</taxon>
        <taxon>Bacillati</taxon>
        <taxon>Actinomycetota</taxon>
        <taxon>Actinomycetes</taxon>
        <taxon>Pseudonocardiales</taxon>
        <taxon>Pseudonocardiaceae</taxon>
        <taxon>Kibdelosporangium</taxon>
    </lineage>
</organism>
<evidence type="ECO:0000256" key="4">
    <source>
        <dbReference type="ARBA" id="ARBA00023004"/>
    </source>
</evidence>
<gene>
    <name evidence="7" type="ORF">ACFQ1S_05855</name>
</gene>
<accession>A0ABW3M4Z6</accession>
<keyword evidence="5" id="KW-0411">Iron-sulfur</keyword>
<dbReference type="InterPro" id="IPR051452">
    <property type="entry name" value="Diverse_Oxidoreductases"/>
</dbReference>
<reference evidence="8" key="1">
    <citation type="journal article" date="2019" name="Int. J. Syst. Evol. Microbiol.">
        <title>The Global Catalogue of Microorganisms (GCM) 10K type strain sequencing project: providing services to taxonomists for standard genome sequencing and annotation.</title>
        <authorList>
            <consortium name="The Broad Institute Genomics Platform"/>
            <consortium name="The Broad Institute Genome Sequencing Center for Infectious Disease"/>
            <person name="Wu L."/>
            <person name="Ma J."/>
        </authorList>
    </citation>
    <scope>NUCLEOTIDE SEQUENCE [LARGE SCALE GENOMIC DNA]</scope>
    <source>
        <strain evidence="8">JCM 31486</strain>
    </source>
</reference>
<evidence type="ECO:0000256" key="1">
    <source>
        <dbReference type="ARBA" id="ARBA00022714"/>
    </source>
</evidence>
<evidence type="ECO:0000256" key="3">
    <source>
        <dbReference type="ARBA" id="ARBA00023002"/>
    </source>
</evidence>
<evidence type="ECO:0000313" key="7">
    <source>
        <dbReference type="EMBL" id="MFD1045148.1"/>
    </source>
</evidence>
<dbReference type="EMBL" id="JBHTIS010000219">
    <property type="protein sequence ID" value="MFD1045148.1"/>
    <property type="molecule type" value="Genomic_DNA"/>
</dbReference>